<dbReference type="EMBL" id="CAJHIP010000005">
    <property type="protein sequence ID" value="CAD6491885.1"/>
    <property type="molecule type" value="Genomic_DNA"/>
</dbReference>
<reference evidence="1" key="1">
    <citation type="submission" date="2020-10" db="EMBL/GenBank/DDBJ databases">
        <authorList>
            <person name="Hahn C.J."/>
            <person name="Laso-Perez R."/>
            <person name="Vulcano F."/>
            <person name="Vaziourakis K.-M."/>
            <person name="Stokke R."/>
            <person name="Steen I.H."/>
            <person name="Teske A."/>
            <person name="Boetius A."/>
            <person name="Liebeke M."/>
            <person name="Amann R."/>
            <person name="Knittel K."/>
        </authorList>
    </citation>
    <scope>NUCLEOTIDE SEQUENCE</scope>
    <source>
        <strain evidence="1">Gfbio:e3339647-f889-4370-9287-4fb5cb688e4c:AG394J04_GoMArc1</strain>
    </source>
</reference>
<comment type="caution">
    <text evidence="1">The sequence shown here is derived from an EMBL/GenBank/DDBJ whole genome shotgun (WGS) entry which is preliminary data.</text>
</comment>
<evidence type="ECO:0000313" key="2">
    <source>
        <dbReference type="Proteomes" id="UP000603056"/>
    </source>
</evidence>
<sequence>MGAGVGGSEGRGEEMNGQNYEDISNLASIYVGMNKKPEFEELKQFREDIIGDVNASFSCIPVKTGVIVVSDDKGLKEISYKIVKHSFNGDIGVPELRDISFEPPSTKVKLHSHLGGVNVEIPGTFDYNGVKGVRVKVVKSNVVLQPIEINSKRMIMQRGTVELMIEGEMQTISRELTKLKYGIGQKFSEYGLNSYVIK</sequence>
<gene>
    <name evidence="1" type="ORF">FFODKBPE_00235</name>
</gene>
<accession>A0A811TAT3</accession>
<organism evidence="1 2">
    <name type="scientific">Candidatus Argoarchaeum ethanivorans</name>
    <dbReference type="NCBI Taxonomy" id="2608793"/>
    <lineage>
        <taxon>Archaea</taxon>
        <taxon>Methanobacteriati</taxon>
        <taxon>Methanobacteriota</taxon>
        <taxon>Stenosarchaea group</taxon>
        <taxon>Methanomicrobia</taxon>
        <taxon>Methanosarcinales</taxon>
        <taxon>Methanosarcinales incertae sedis</taxon>
        <taxon>GOM Arc I cluster</taxon>
        <taxon>Candidatus Argoarchaeum</taxon>
    </lineage>
</organism>
<dbReference type="AlphaFoldDB" id="A0A811TAT3"/>
<protein>
    <submittedName>
        <fullName evidence="1">Uncharacterized protein</fullName>
    </submittedName>
</protein>
<proteinExistence type="predicted"/>
<evidence type="ECO:0000313" key="1">
    <source>
        <dbReference type="EMBL" id="CAD6491885.1"/>
    </source>
</evidence>
<dbReference type="Proteomes" id="UP000603056">
    <property type="component" value="Unassembled WGS sequence"/>
</dbReference>
<name>A0A811TAT3_9EURY</name>